<name>Q4Q8G0_LEIMA</name>
<keyword evidence="3" id="KW-1185">Reference proteome</keyword>
<gene>
    <name evidence="2" type="ORF">LMJF_28_1070</name>
</gene>
<dbReference type="eggNOG" id="ENOG502SB34">
    <property type="taxonomic scope" value="Eukaryota"/>
</dbReference>
<evidence type="ECO:0000313" key="3">
    <source>
        <dbReference type="Proteomes" id="UP000000542"/>
    </source>
</evidence>
<dbReference type="OMA" id="QKAFWLL"/>
<feature type="region of interest" description="Disordered" evidence="1">
    <location>
        <begin position="1117"/>
        <end position="1159"/>
    </location>
</feature>
<feature type="compositionally biased region" description="Low complexity" evidence="1">
    <location>
        <begin position="89"/>
        <end position="104"/>
    </location>
</feature>
<feature type="region of interest" description="Disordered" evidence="1">
    <location>
        <begin position="213"/>
        <end position="245"/>
    </location>
</feature>
<feature type="compositionally biased region" description="Basic and acidic residues" evidence="1">
    <location>
        <begin position="1121"/>
        <end position="1133"/>
    </location>
</feature>
<protein>
    <submittedName>
        <fullName evidence="2">Uncharacterized protein</fullName>
    </submittedName>
</protein>
<feature type="region of interest" description="Disordered" evidence="1">
    <location>
        <begin position="262"/>
        <end position="300"/>
    </location>
</feature>
<dbReference type="EMBL" id="FR796424">
    <property type="protein sequence ID" value="CAJ05273.1"/>
    <property type="molecule type" value="Genomic_DNA"/>
</dbReference>
<dbReference type="VEuPathDB" id="TriTrypDB:LMJFC_280017600"/>
<reference evidence="2 3" key="1">
    <citation type="journal article" date="2005" name="Science">
        <title>The genome of the kinetoplastid parasite, Leishmania major.</title>
        <authorList>
            <person name="Ivens A.C."/>
            <person name="Peacock C.S."/>
            <person name="Worthey E.A."/>
            <person name="Murphy L."/>
            <person name="Aggarwal G."/>
            <person name="Berriman M."/>
            <person name="Sisk E."/>
            <person name="Rajandream M.A."/>
            <person name="Adlem E."/>
            <person name="Aert R."/>
            <person name="Anupama A."/>
            <person name="Apostolou Z."/>
            <person name="Attipoe P."/>
            <person name="Bason N."/>
            <person name="Bauser C."/>
            <person name="Beck A."/>
            <person name="Beverley S.M."/>
            <person name="Bianchettin G."/>
            <person name="Borzym K."/>
            <person name="Bothe G."/>
            <person name="Bruschi C.V."/>
            <person name="Collins M."/>
            <person name="Cadag E."/>
            <person name="Ciarloni L."/>
            <person name="Clayton C."/>
            <person name="Coulson R.M."/>
            <person name="Cronin A."/>
            <person name="Cruz A.K."/>
            <person name="Davies R.M."/>
            <person name="De Gaudenzi J."/>
            <person name="Dobson D.E."/>
            <person name="Duesterhoeft A."/>
            <person name="Fazelina G."/>
            <person name="Fosker N."/>
            <person name="Frasch A.C."/>
            <person name="Fraser A."/>
            <person name="Fuchs M."/>
            <person name="Gabel C."/>
            <person name="Goble A."/>
            <person name="Goffeau A."/>
            <person name="Harris D."/>
            <person name="Hertz-Fowler C."/>
            <person name="Hilbert H."/>
            <person name="Horn D."/>
            <person name="Huang Y."/>
            <person name="Klages S."/>
            <person name="Knights A."/>
            <person name="Kube M."/>
            <person name="Larke N."/>
            <person name="Litvin L."/>
            <person name="Lord A."/>
            <person name="Louie T."/>
            <person name="Marra M."/>
            <person name="Masuy D."/>
            <person name="Matthews K."/>
            <person name="Michaeli S."/>
            <person name="Mottram J.C."/>
            <person name="Muller-Auer S."/>
            <person name="Munden H."/>
            <person name="Nelson S."/>
            <person name="Norbertczak H."/>
            <person name="Oliver K."/>
            <person name="O'neil S."/>
            <person name="Pentony M."/>
            <person name="Pohl T.M."/>
            <person name="Price C."/>
            <person name="Purnelle B."/>
            <person name="Quail M.A."/>
            <person name="Rabbinowitsch E."/>
            <person name="Reinhardt R."/>
            <person name="Rieger M."/>
            <person name="Rinta J."/>
            <person name="Robben J."/>
            <person name="Robertson L."/>
            <person name="Ruiz J.C."/>
            <person name="Rutter S."/>
            <person name="Saunders D."/>
            <person name="Schafer M."/>
            <person name="Schein J."/>
            <person name="Schwartz D.C."/>
            <person name="Seeger K."/>
            <person name="Seyler A."/>
            <person name="Sharp S."/>
            <person name="Shin H."/>
            <person name="Sivam D."/>
            <person name="Squares R."/>
            <person name="Squares S."/>
            <person name="Tosato V."/>
            <person name="Vogt C."/>
            <person name="Volckaert G."/>
            <person name="Wambutt R."/>
            <person name="Warren T."/>
            <person name="Wedler H."/>
            <person name="Woodward J."/>
            <person name="Zhou S."/>
            <person name="Zimmermann W."/>
            <person name="Smith D.F."/>
            <person name="Blackwell J.M."/>
            <person name="Stuart K.D."/>
            <person name="Barrell B."/>
            <person name="Myler P.J."/>
        </authorList>
    </citation>
    <scope>NUCLEOTIDE SEQUENCE [LARGE SCALE GENOMIC DNA]</scope>
    <source>
        <strain evidence="3">MHOM/IL/81/Friedlin</strain>
    </source>
</reference>
<feature type="region of interest" description="Disordered" evidence="1">
    <location>
        <begin position="1260"/>
        <end position="1282"/>
    </location>
</feature>
<evidence type="ECO:0000313" key="2">
    <source>
        <dbReference type="EMBL" id="CAJ05273.1"/>
    </source>
</evidence>
<reference evidence="2 3" key="2">
    <citation type="journal article" date="2011" name="Genome Res.">
        <title>Chromosome and gene copy number variation allow major structural change between species and strains of Leishmania.</title>
        <authorList>
            <person name="Rogers M.B."/>
            <person name="Hilley J.D."/>
            <person name="Dickens N.J."/>
            <person name="Wilkes J."/>
            <person name="Bates P.A."/>
            <person name="Depledge D.P."/>
            <person name="Harris D."/>
            <person name="Her Y."/>
            <person name="Herzyk P."/>
            <person name="Imamura H."/>
            <person name="Otto T.D."/>
            <person name="Sanders M."/>
            <person name="Seeger K."/>
            <person name="Dujardin J.C."/>
            <person name="Berriman M."/>
            <person name="Smith D.F."/>
            <person name="Hertz-Fowler C."/>
            <person name="Mottram J.C."/>
        </authorList>
    </citation>
    <scope>NUCLEOTIDE SEQUENCE [LARGE SCALE GENOMIC DNA]</scope>
    <source>
        <strain evidence="3">MHOM/IL/81/Friedlin</strain>
    </source>
</reference>
<dbReference type="VEuPathDB" id="TriTrypDB:LmjF.28.1070"/>
<dbReference type="KEGG" id="lma:LMJF_28_1070"/>
<organism evidence="2 3">
    <name type="scientific">Leishmania major</name>
    <dbReference type="NCBI Taxonomy" id="5664"/>
    <lineage>
        <taxon>Eukaryota</taxon>
        <taxon>Discoba</taxon>
        <taxon>Euglenozoa</taxon>
        <taxon>Kinetoplastea</taxon>
        <taxon>Metakinetoplastina</taxon>
        <taxon>Trypanosomatida</taxon>
        <taxon>Trypanosomatidae</taxon>
        <taxon>Leishmaniinae</taxon>
        <taxon>Leishmania</taxon>
    </lineage>
</organism>
<dbReference type="VEuPathDB" id="TriTrypDB:LMJLV39_280017000"/>
<sequence length="1326" mass="139322">MEAPGDRVSASVTISKTLSLKTGATPTPVAQPPPVNPGRSSDIRDPPLLPSVSGSDEERRAHLTAELAFEQALYGDIVPTGNGDGGPTGSHSTPSSGSTSNTPTARPTGEATGTSRECREGYAAVATGAAAPVPPNLSPRIPGHLLRGGGAELLKGAPPPEQAARRNEDKSRPGPVTSARTPPVTFASAEAAFERALYGDVMMEPLSGKADALVSSDASVPEADRDGSASPGAPPLPPAPSASLDTLDSARRYRNGGAAGALVRSADDAAPDGAIEGTPASGISKADTESTPQGREEAGQLVGNAAATEVSDAAEAKGAESVAVEESIPPPTVSMRCAFDLDRLDAPADQFALLDVLFRVEDHHTAVVTHIDPADRVGRCMPLLDRISKRELLFASGWILDLQRAENTNAAPPRTESAADFSGSEVSLPFTHREVVGRSKVLRTLVFRLLHAQHHWWDQVQEVVLLAVKKAAALQTSCAAVVGAAAADDDTPLTPSDEDAESTTESVVMPASGAAAVDCLMRHTTAEDVQAAMTRIFGTDPQQVHFFSAALCEALAKFGDTSGTIDGCVDGAFSAFEGPVAAWNAFVLTQRHRTTGVCGPHTRPFSFGEGRPTINISDLAPLQYCDGAASWSDVPSPELLPRATAARHSADVRTTDGDSWVDETHVGRRPTLCTPSVDAAAADAITTSWGTMSEEEQNTFLFGAESARLSLRVRESGGVYAVFGQNNMPFEMESMLAEAEVAAQQREALRKEETEADAADGGGSYVPAEASPLEVMRNQEAAHVRAYDVDRVVLELMNAEGATVAGLPGGRSTFLSSVAAASDERSGSASRQQRARGRIGTTASTSTMPFQWQLRNNEDVQLAALWQRFVRASTGDLTGNLVYVRRHASSLVHDAVVDIAVQKAFWLLFFARDEVRAVTHPKRTYETLWNLHHQLVALFALPRGDGSPSAPTPRRAAHGREAAQAAHPAFEDLSLQSQVSYACFGCTHVPPRRCDSAASPRPSPLVTETAGVVDKPHIHSSVSVPYASPTDLYAALTGTYHGHGVGQLKTGAASSTSAEGAQTSDSEKANFATLSAVQQLSIAFCFPRNRAERDEAALLLPARGSPTVTAAVTTAALEIADTERDPQSKRGESSPDAGSHPASEREPLDNGERTQPGLNVKQRAACASKVRIHGGAAADDDARIRQVHSALEGSVYECLRSLRATGALAAPLPSRERRCDIIGVALATFSDEQRRTVWRAVQDITAVMIEGDAVESSVGASSLAGEARVPTKAEGKQHRTPSPKAAIADALASPQQRGWGEGGYGICKLAASVNDVRGARQAPPGQ</sequence>
<dbReference type="VEuPathDB" id="TriTrypDB:LMJSD75_280016800"/>
<accession>Q4Q8G0</accession>
<dbReference type="InParanoid" id="Q4Q8G0"/>
<feature type="compositionally biased region" description="Basic and acidic residues" evidence="1">
    <location>
        <begin position="1142"/>
        <end position="1152"/>
    </location>
</feature>
<dbReference type="GeneID" id="5653316"/>
<feature type="compositionally biased region" description="Basic and acidic residues" evidence="1">
    <location>
        <begin position="163"/>
        <end position="172"/>
    </location>
</feature>
<proteinExistence type="predicted"/>
<dbReference type="RefSeq" id="XP_001684388.1">
    <property type="nucleotide sequence ID" value="XM_001684336.1"/>
</dbReference>
<evidence type="ECO:0000256" key="1">
    <source>
        <dbReference type="SAM" id="MobiDB-lite"/>
    </source>
</evidence>
<dbReference type="Proteomes" id="UP000000542">
    <property type="component" value="Chromosome 28"/>
</dbReference>
<feature type="region of interest" description="Disordered" evidence="1">
    <location>
        <begin position="130"/>
        <end position="183"/>
    </location>
</feature>
<feature type="compositionally biased region" description="Polar residues" evidence="1">
    <location>
        <begin position="10"/>
        <end position="22"/>
    </location>
</feature>
<dbReference type="HOGENOM" id="CLU_259481_0_0_1"/>
<feature type="region of interest" description="Disordered" evidence="1">
    <location>
        <begin position="1"/>
        <end position="117"/>
    </location>
</feature>